<evidence type="ECO:0000313" key="2">
    <source>
        <dbReference type="Proteomes" id="UP001498398"/>
    </source>
</evidence>
<dbReference type="InterPro" id="IPR040521">
    <property type="entry name" value="KDZ"/>
</dbReference>
<dbReference type="EMBL" id="JBANRG010000064">
    <property type="protein sequence ID" value="KAK7441186.1"/>
    <property type="molecule type" value="Genomic_DNA"/>
</dbReference>
<sequence>MGLEDLETLERIFSASNHLATITRYATTYRRRVLVDQYFKRWDKEKYQNLGTMLYNNYVQALSVIDEDQPAVAEGLKDLGLTVADLEHFYADEAQHFQAFGTEEPEDLHAVAYVELLREYQDIK</sequence>
<dbReference type="Proteomes" id="UP001498398">
    <property type="component" value="Unassembled WGS sequence"/>
</dbReference>
<proteinExistence type="predicted"/>
<comment type="caution">
    <text evidence="1">The sequence shown here is derived from an EMBL/GenBank/DDBJ whole genome shotgun (WGS) entry which is preliminary data.</text>
</comment>
<gene>
    <name evidence="1" type="ORF">VKT23_016667</name>
</gene>
<organism evidence="1 2">
    <name type="scientific">Marasmiellus scandens</name>
    <dbReference type="NCBI Taxonomy" id="2682957"/>
    <lineage>
        <taxon>Eukaryota</taxon>
        <taxon>Fungi</taxon>
        <taxon>Dikarya</taxon>
        <taxon>Basidiomycota</taxon>
        <taxon>Agaricomycotina</taxon>
        <taxon>Agaricomycetes</taxon>
        <taxon>Agaricomycetidae</taxon>
        <taxon>Agaricales</taxon>
        <taxon>Marasmiineae</taxon>
        <taxon>Omphalotaceae</taxon>
        <taxon>Marasmiellus</taxon>
    </lineage>
</organism>
<reference evidence="1 2" key="1">
    <citation type="submission" date="2024-01" db="EMBL/GenBank/DDBJ databases">
        <title>A draft genome for the cacao thread blight pathogen Marasmiellus scandens.</title>
        <authorList>
            <person name="Baruah I.K."/>
            <person name="Leung J."/>
            <person name="Bukari Y."/>
            <person name="Amoako-Attah I."/>
            <person name="Meinhardt L.W."/>
            <person name="Bailey B.A."/>
            <person name="Cohen S.P."/>
        </authorList>
    </citation>
    <scope>NUCLEOTIDE SEQUENCE [LARGE SCALE GENOMIC DNA]</scope>
    <source>
        <strain evidence="1 2">GH-19</strain>
    </source>
</reference>
<protein>
    <submittedName>
        <fullName evidence="1">Uncharacterized protein</fullName>
    </submittedName>
</protein>
<name>A0ABR1IYC5_9AGAR</name>
<dbReference type="Pfam" id="PF18758">
    <property type="entry name" value="KDZ"/>
    <property type="match status" value="1"/>
</dbReference>
<accession>A0ABR1IYC5</accession>
<keyword evidence="2" id="KW-1185">Reference proteome</keyword>
<evidence type="ECO:0000313" key="1">
    <source>
        <dbReference type="EMBL" id="KAK7441186.1"/>
    </source>
</evidence>